<gene>
    <name evidence="1" type="ORF">PR048_019714</name>
</gene>
<evidence type="ECO:0000313" key="1">
    <source>
        <dbReference type="EMBL" id="KAJ8879108.1"/>
    </source>
</evidence>
<dbReference type="Proteomes" id="UP001159363">
    <property type="component" value="Chromosome 6"/>
</dbReference>
<comment type="caution">
    <text evidence="1">The sequence shown here is derived from an EMBL/GenBank/DDBJ whole genome shotgun (WGS) entry which is preliminary data.</text>
</comment>
<reference evidence="1 2" key="1">
    <citation type="submission" date="2023-02" db="EMBL/GenBank/DDBJ databases">
        <title>LHISI_Scaffold_Assembly.</title>
        <authorList>
            <person name="Stuart O.P."/>
            <person name="Cleave R."/>
            <person name="Magrath M.J.L."/>
            <person name="Mikheyev A.S."/>
        </authorList>
    </citation>
    <scope>NUCLEOTIDE SEQUENCE [LARGE SCALE GENOMIC DNA]</scope>
    <source>
        <strain evidence="1">Daus_M_001</strain>
        <tissue evidence="1">Leg muscle</tissue>
    </source>
</reference>
<protein>
    <submittedName>
        <fullName evidence="1">Uncharacterized protein</fullName>
    </submittedName>
</protein>
<organism evidence="1 2">
    <name type="scientific">Dryococelus australis</name>
    <dbReference type="NCBI Taxonomy" id="614101"/>
    <lineage>
        <taxon>Eukaryota</taxon>
        <taxon>Metazoa</taxon>
        <taxon>Ecdysozoa</taxon>
        <taxon>Arthropoda</taxon>
        <taxon>Hexapoda</taxon>
        <taxon>Insecta</taxon>
        <taxon>Pterygota</taxon>
        <taxon>Neoptera</taxon>
        <taxon>Polyneoptera</taxon>
        <taxon>Phasmatodea</taxon>
        <taxon>Verophasmatodea</taxon>
        <taxon>Anareolatae</taxon>
        <taxon>Phasmatidae</taxon>
        <taxon>Eurycanthinae</taxon>
        <taxon>Dryococelus</taxon>
    </lineage>
</organism>
<proteinExistence type="predicted"/>
<accession>A0ABQ9H490</accession>
<keyword evidence="2" id="KW-1185">Reference proteome</keyword>
<dbReference type="EMBL" id="JARBHB010000007">
    <property type="protein sequence ID" value="KAJ8879108.1"/>
    <property type="molecule type" value="Genomic_DNA"/>
</dbReference>
<sequence length="402" mass="44693">MIKNFIWKKRKRKSSLCIPATVTFYFSDALLKFYFQGYSSASWKQSLRVLCTETISVKSLFGHLIYIVKRRGGNTACLASRSDEALGVRVSVSCIAPSLLDIVRSGMPDTDPSTIFVNVTDATGCHVGRCSHPSLFVSQPGLDAMLDWESCRTMPLVGGFSRGSPISPAPSFRRRSILTSITHIGSLDLAVKSPLLPPFPYPYSPALPRFTHHHHSLPTVKILKIKDHVIFVDDSLADPDGSAVVTSEWAGTSDEDDFVERHVASEMVRSYKRTSDRGASSNEFTMEPVNEVLSVRMGYYKSASIFYVPQTTLERKATAPRRRNYATSQHFLSLRDNELAKIILRAVAMFQIAEILASHASHTTDQAQNEETDAAETICTRNDHPLAHLQQPTSNLDVHTIM</sequence>
<evidence type="ECO:0000313" key="2">
    <source>
        <dbReference type="Proteomes" id="UP001159363"/>
    </source>
</evidence>
<name>A0ABQ9H490_9NEOP</name>